<accession>A0A239MW69</accession>
<feature type="binding site" evidence="8">
    <location>
        <begin position="25"/>
        <end position="27"/>
    </location>
    <ligand>
        <name>substrate</name>
    </ligand>
</feature>
<keyword evidence="5 8" id="KW-0408">Iron</keyword>
<feature type="binding site" evidence="8">
    <location>
        <position position="51"/>
    </location>
    <ligand>
        <name>[4Fe-4S] cluster</name>
        <dbReference type="ChEBI" id="CHEBI:49883"/>
        <note>4Fe-4S-S-AdoMet</note>
    </ligand>
</feature>
<dbReference type="GO" id="GO:1904047">
    <property type="term" value="F:S-adenosyl-L-methionine binding"/>
    <property type="evidence" value="ECO:0007669"/>
    <property type="project" value="UniProtKB-UniRule"/>
</dbReference>
<dbReference type="PANTHER" id="PTHR42836">
    <property type="entry name" value="7-CARBOXY-7-DEAZAGUANINE SYNTHASE"/>
    <property type="match status" value="1"/>
</dbReference>
<keyword evidence="12" id="KW-1185">Reference proteome</keyword>
<organism evidence="10 13">
    <name type="scientific">Pseudomonas delhiensis</name>
    <dbReference type="NCBI Taxonomy" id="366289"/>
    <lineage>
        <taxon>Bacteria</taxon>
        <taxon>Pseudomonadati</taxon>
        <taxon>Pseudomonadota</taxon>
        <taxon>Gammaproteobacteria</taxon>
        <taxon>Pseudomonadales</taxon>
        <taxon>Pseudomonadaceae</taxon>
        <taxon>Pseudomonas</taxon>
    </lineage>
</organism>
<evidence type="ECO:0000256" key="7">
    <source>
        <dbReference type="ARBA" id="ARBA00023239"/>
    </source>
</evidence>
<evidence type="ECO:0000256" key="2">
    <source>
        <dbReference type="ARBA" id="ARBA00022691"/>
    </source>
</evidence>
<dbReference type="GO" id="GO:0016840">
    <property type="term" value="F:carbon-nitrogen lyase activity"/>
    <property type="evidence" value="ECO:0007669"/>
    <property type="project" value="UniProtKB-UniRule"/>
</dbReference>
<dbReference type="EMBL" id="FNEC01000033">
    <property type="protein sequence ID" value="SDK25336.1"/>
    <property type="molecule type" value="Genomic_DNA"/>
</dbReference>
<dbReference type="Proteomes" id="UP000198309">
    <property type="component" value="Unassembled WGS sequence"/>
</dbReference>
<evidence type="ECO:0000313" key="11">
    <source>
        <dbReference type="EMBL" id="SNT46875.1"/>
    </source>
</evidence>
<evidence type="ECO:0000256" key="1">
    <source>
        <dbReference type="ARBA" id="ARBA00022485"/>
    </source>
</evidence>
<dbReference type="InterPro" id="IPR013785">
    <property type="entry name" value="Aldolase_TIM"/>
</dbReference>
<dbReference type="UniPathway" id="UPA00391"/>
<keyword evidence="7 8" id="KW-0456">Lyase</keyword>
<keyword evidence="2 8" id="KW-0949">S-adenosyl-L-methionine</keyword>
<evidence type="ECO:0000256" key="4">
    <source>
        <dbReference type="ARBA" id="ARBA00022842"/>
    </source>
</evidence>
<feature type="domain" description="Radical SAM core" evidence="9">
    <location>
        <begin position="31"/>
        <end position="222"/>
    </location>
</feature>
<sequence>MACTAVTPVADMQQTLRITEIFYSLQGEARTVGLPTVFVRLTGCPLRCQYCDSAYAFSGGEIRSLDSILETVAGYRPRHVCVTGGEPLAQPNCLPLLQRLCDAGYAVSLETSGALDISATDRRVSRVLDLKTPGSGEVRRNRYENIAQLTGNDQVKFVLCSREDYDWAVSKLIEYRLDERAGEVLFSPSHHQLAPRELADWIVADNLPVRFQMQLHKLLWNDEPGR</sequence>
<dbReference type="NCBIfam" id="TIGR04349">
    <property type="entry name" value="rSAM_QueE_gams"/>
    <property type="match status" value="1"/>
</dbReference>
<evidence type="ECO:0000313" key="13">
    <source>
        <dbReference type="Proteomes" id="UP000199693"/>
    </source>
</evidence>
<dbReference type="GO" id="GO:0051539">
    <property type="term" value="F:4 iron, 4 sulfur cluster binding"/>
    <property type="evidence" value="ECO:0007669"/>
    <property type="project" value="UniProtKB-UniRule"/>
</dbReference>
<comment type="cofactor">
    <cofactor evidence="8">
        <name>S-adenosyl-L-methionine</name>
        <dbReference type="ChEBI" id="CHEBI:59789"/>
    </cofactor>
    <text evidence="8">Binds 1 S-adenosyl-L-methionine per subunit.</text>
</comment>
<feature type="binding site" evidence="8">
    <location>
        <position position="85"/>
    </location>
    <ligand>
        <name>S-adenosyl-L-methionine</name>
        <dbReference type="ChEBI" id="CHEBI:59789"/>
    </ligand>
</feature>
<comment type="subunit">
    <text evidence="8">Homodimer.</text>
</comment>
<dbReference type="GO" id="GO:0008616">
    <property type="term" value="P:tRNA queuosine(34) biosynthetic process"/>
    <property type="evidence" value="ECO:0007669"/>
    <property type="project" value="UniProtKB-UniRule"/>
</dbReference>
<feature type="binding site" evidence="8">
    <location>
        <position position="40"/>
    </location>
    <ligand>
        <name>substrate</name>
    </ligand>
</feature>
<dbReference type="InterPro" id="IPR024924">
    <property type="entry name" value="7-CO-7-deazaguanine_synth-like"/>
</dbReference>
<keyword evidence="1 8" id="KW-0004">4Fe-4S</keyword>
<dbReference type="PIRSF" id="PIRSF000370">
    <property type="entry name" value="QueE"/>
    <property type="match status" value="1"/>
</dbReference>
<feature type="binding site" evidence="8">
    <location>
        <position position="83"/>
    </location>
    <ligand>
        <name>substrate</name>
    </ligand>
</feature>
<dbReference type="InterPro" id="IPR007197">
    <property type="entry name" value="rSAM"/>
</dbReference>
<evidence type="ECO:0000256" key="6">
    <source>
        <dbReference type="ARBA" id="ARBA00023014"/>
    </source>
</evidence>
<dbReference type="Proteomes" id="UP000199693">
    <property type="component" value="Unassembled WGS sequence"/>
</dbReference>
<gene>
    <name evidence="8" type="primary">queE</name>
    <name evidence="10" type="ORF">SAMN05216189_10338</name>
    <name evidence="11" type="ORF">SAMN06295949_1327</name>
</gene>
<feature type="binding site" evidence="8">
    <location>
        <position position="48"/>
    </location>
    <ligand>
        <name>[4Fe-4S] cluster</name>
        <dbReference type="ChEBI" id="CHEBI:49883"/>
        <note>4Fe-4S-S-AdoMet</note>
    </ligand>
</feature>
<proteinExistence type="inferred from homology"/>
<feature type="binding site" evidence="8">
    <location>
        <position position="53"/>
    </location>
    <ligand>
        <name>Mg(2+)</name>
        <dbReference type="ChEBI" id="CHEBI:18420"/>
    </ligand>
</feature>
<comment type="pathway">
    <text evidence="8">Purine metabolism; 7-cyano-7-deazaguanine biosynthesis.</text>
</comment>
<comment type="caution">
    <text evidence="8">Lacks conserved residue(s) required for the propagation of feature annotation.</text>
</comment>
<dbReference type="PANTHER" id="PTHR42836:SF1">
    <property type="entry name" value="7-CARBOXY-7-DEAZAGUANINE SYNTHASE"/>
    <property type="match status" value="1"/>
</dbReference>
<reference evidence="10 13" key="1">
    <citation type="submission" date="2016-10" db="EMBL/GenBank/DDBJ databases">
        <authorList>
            <person name="de Groot N.N."/>
        </authorList>
    </citation>
    <scope>NUCLEOTIDE SEQUENCE [LARGE SCALE GENOMIC DNA]</scope>
    <source>
        <strain evidence="10 13">CCM 7361</strain>
    </source>
</reference>
<evidence type="ECO:0000313" key="10">
    <source>
        <dbReference type="EMBL" id="SDK25336.1"/>
    </source>
</evidence>
<keyword evidence="3 8" id="KW-0479">Metal-binding</keyword>
<keyword evidence="6 8" id="KW-0411">Iron-sulfur</keyword>
<dbReference type="HAMAP" id="MF_00917">
    <property type="entry name" value="QueE"/>
    <property type="match status" value="1"/>
</dbReference>
<protein>
    <recommendedName>
        <fullName evidence="8">7-carboxy-7-deazaguanine synthase</fullName>
        <shortName evidence="8">CDG synthase</shortName>
        <ecNumber evidence="8">4.3.99.3</ecNumber>
    </recommendedName>
    <alternativeName>
        <fullName evidence="8">Queuosine biosynthesis protein QueE</fullName>
    </alternativeName>
</protein>
<dbReference type="GO" id="GO:0000287">
    <property type="term" value="F:magnesium ion binding"/>
    <property type="evidence" value="ECO:0007669"/>
    <property type="project" value="UniProtKB-UniRule"/>
</dbReference>
<dbReference type="AlphaFoldDB" id="A0A239MW69"/>
<reference evidence="11 12" key="2">
    <citation type="submission" date="2017-06" db="EMBL/GenBank/DDBJ databases">
        <authorList>
            <person name="Varghese N."/>
            <person name="Submissions S."/>
        </authorList>
    </citation>
    <scope>NUCLEOTIDE SEQUENCE [LARGE SCALE GENOMIC DNA]</scope>
    <source>
        <strain evidence="11 12">RLD-1</strain>
    </source>
</reference>
<evidence type="ECO:0000313" key="12">
    <source>
        <dbReference type="Proteomes" id="UP000198309"/>
    </source>
</evidence>
<evidence type="ECO:0000256" key="5">
    <source>
        <dbReference type="ARBA" id="ARBA00023004"/>
    </source>
</evidence>
<dbReference type="Gene3D" id="3.20.20.70">
    <property type="entry name" value="Aldolase class I"/>
    <property type="match status" value="1"/>
</dbReference>
<dbReference type="EC" id="4.3.99.3" evidence="8"/>
<dbReference type="Pfam" id="PF04055">
    <property type="entry name" value="Radical_SAM"/>
    <property type="match status" value="1"/>
</dbReference>
<evidence type="ECO:0000259" key="9">
    <source>
        <dbReference type="PROSITE" id="PS51918"/>
    </source>
</evidence>
<dbReference type="SFLD" id="SFLDS00029">
    <property type="entry name" value="Radical_SAM"/>
    <property type="match status" value="1"/>
</dbReference>
<evidence type="ECO:0000256" key="3">
    <source>
        <dbReference type="ARBA" id="ARBA00022723"/>
    </source>
</evidence>
<dbReference type="InterPro" id="IPR058240">
    <property type="entry name" value="rSAM_sf"/>
</dbReference>
<keyword evidence="8" id="KW-0671">Queuosine biosynthesis</keyword>
<comment type="catalytic activity">
    <reaction evidence="8">
        <text>6-carboxy-5,6,7,8-tetrahydropterin + H(+) = 7-carboxy-7-carbaguanine + NH4(+)</text>
        <dbReference type="Rhea" id="RHEA:27974"/>
        <dbReference type="ChEBI" id="CHEBI:15378"/>
        <dbReference type="ChEBI" id="CHEBI:28938"/>
        <dbReference type="ChEBI" id="CHEBI:61032"/>
        <dbReference type="ChEBI" id="CHEBI:61036"/>
        <dbReference type="EC" id="4.3.99.3"/>
    </reaction>
</comment>
<keyword evidence="4 8" id="KW-0460">Magnesium</keyword>
<comment type="similarity">
    <text evidence="8">Belongs to the radical SAM superfamily. 7-carboxy-7-deazaguanine synthase family.</text>
</comment>
<dbReference type="PROSITE" id="PS51918">
    <property type="entry name" value="RADICAL_SAM"/>
    <property type="match status" value="1"/>
</dbReference>
<feature type="binding site" evidence="8">
    <location>
        <position position="44"/>
    </location>
    <ligand>
        <name>[4Fe-4S] cluster</name>
        <dbReference type="ChEBI" id="CHEBI:49883"/>
        <note>4Fe-4S-S-AdoMet</note>
    </ligand>
</feature>
<dbReference type="InterPro" id="IPR027621">
    <property type="entry name" value="rSAM_QueE_gams"/>
</dbReference>
<dbReference type="SUPFAM" id="SSF102114">
    <property type="entry name" value="Radical SAM enzymes"/>
    <property type="match status" value="1"/>
</dbReference>
<dbReference type="EMBL" id="FZPC01000032">
    <property type="protein sequence ID" value="SNT46875.1"/>
    <property type="molecule type" value="Genomic_DNA"/>
</dbReference>
<dbReference type="CDD" id="cd01335">
    <property type="entry name" value="Radical_SAM"/>
    <property type="match status" value="1"/>
</dbReference>
<comment type="cofactor">
    <cofactor evidence="8">
        <name>Mg(2+)</name>
        <dbReference type="ChEBI" id="CHEBI:18420"/>
    </cofactor>
</comment>
<evidence type="ECO:0000256" key="8">
    <source>
        <dbReference type="HAMAP-Rule" id="MF_00917"/>
    </source>
</evidence>
<feature type="binding site" evidence="8">
    <location>
        <begin position="50"/>
        <end position="52"/>
    </location>
    <ligand>
        <name>S-adenosyl-L-methionine</name>
        <dbReference type="ChEBI" id="CHEBI:59789"/>
    </ligand>
</feature>
<name>A0A239MW69_9PSED</name>
<comment type="function">
    <text evidence="8">Catalyzes the complex heterocyclic radical-mediated conversion of 6-carboxy-5,6,7,8-tetrahydropterin (CPH4) to 7-carboxy-7-deazaguanine (CDG), a step common to the biosynthetic pathways of all 7-deazapurine-containing compounds.</text>
</comment>
<comment type="cofactor">
    <cofactor evidence="8">
        <name>[4Fe-4S] cluster</name>
        <dbReference type="ChEBI" id="CHEBI:49883"/>
    </cofactor>
    <text evidence="8">Binds 1 [4Fe-4S] cluster. The cluster is coordinated with 3 cysteines and an exchangeable S-adenosyl-L-methionine.</text>
</comment>